<dbReference type="Pfam" id="PF00501">
    <property type="entry name" value="AMP-binding"/>
    <property type="match status" value="1"/>
</dbReference>
<dbReference type="NCBIfam" id="TIGR01733">
    <property type="entry name" value="AA-adenyl-dom"/>
    <property type="match status" value="1"/>
</dbReference>
<dbReference type="SUPFAM" id="SSF56801">
    <property type="entry name" value="Acetyl-CoA synthetase-like"/>
    <property type="match status" value="1"/>
</dbReference>
<feature type="domain" description="AMP-dependent synthetase/ligase" evidence="1">
    <location>
        <begin position="19"/>
        <end position="363"/>
    </location>
</feature>
<dbReference type="PROSITE" id="PS00455">
    <property type="entry name" value="AMP_BINDING"/>
    <property type="match status" value="1"/>
</dbReference>
<accession>A0A918GEN7</accession>
<dbReference type="PANTHER" id="PTHR45527">
    <property type="entry name" value="NONRIBOSOMAL PEPTIDE SYNTHETASE"/>
    <property type="match status" value="1"/>
</dbReference>
<organism evidence="3 4">
    <name type="scientific">Actinokineospora fastidiosa</name>
    <dbReference type="NCBI Taxonomy" id="1816"/>
    <lineage>
        <taxon>Bacteria</taxon>
        <taxon>Bacillati</taxon>
        <taxon>Actinomycetota</taxon>
        <taxon>Actinomycetes</taxon>
        <taxon>Pseudonocardiales</taxon>
        <taxon>Pseudonocardiaceae</taxon>
        <taxon>Actinokineospora</taxon>
    </lineage>
</organism>
<dbReference type="Gene3D" id="3.30.300.30">
    <property type="match status" value="1"/>
</dbReference>
<evidence type="ECO:0000259" key="2">
    <source>
        <dbReference type="Pfam" id="PF13193"/>
    </source>
</evidence>
<evidence type="ECO:0000313" key="3">
    <source>
        <dbReference type="EMBL" id="GGS28828.1"/>
    </source>
</evidence>
<dbReference type="InterPro" id="IPR042099">
    <property type="entry name" value="ANL_N_sf"/>
</dbReference>
<dbReference type="GO" id="GO:0031177">
    <property type="term" value="F:phosphopantetheine binding"/>
    <property type="evidence" value="ECO:0007669"/>
    <property type="project" value="TreeGrafter"/>
</dbReference>
<dbReference type="Proteomes" id="UP000660680">
    <property type="component" value="Unassembled WGS sequence"/>
</dbReference>
<dbReference type="InterPro" id="IPR045851">
    <property type="entry name" value="AMP-bd_C_sf"/>
</dbReference>
<evidence type="ECO:0000313" key="4">
    <source>
        <dbReference type="Proteomes" id="UP000660680"/>
    </source>
</evidence>
<dbReference type="EMBL" id="BMRB01000002">
    <property type="protein sequence ID" value="GGS28828.1"/>
    <property type="molecule type" value="Genomic_DNA"/>
</dbReference>
<dbReference type="CDD" id="cd17643">
    <property type="entry name" value="A_NRPS_Cytc1-like"/>
    <property type="match status" value="1"/>
</dbReference>
<comment type="caution">
    <text evidence="3">The sequence shown here is derived from an EMBL/GenBank/DDBJ whole genome shotgun (WGS) entry which is preliminary data.</text>
</comment>
<dbReference type="InterPro" id="IPR025110">
    <property type="entry name" value="AMP-bd_C"/>
</dbReference>
<proteinExistence type="predicted"/>
<reference evidence="3" key="2">
    <citation type="submission" date="2020-09" db="EMBL/GenBank/DDBJ databases">
        <authorList>
            <person name="Sun Q."/>
            <person name="Ohkuma M."/>
        </authorList>
    </citation>
    <scope>NUCLEOTIDE SEQUENCE</scope>
    <source>
        <strain evidence="3">JCM 3276</strain>
    </source>
</reference>
<dbReference type="GO" id="GO:0043041">
    <property type="term" value="P:amino acid activation for nonribosomal peptide biosynthetic process"/>
    <property type="evidence" value="ECO:0007669"/>
    <property type="project" value="TreeGrafter"/>
</dbReference>
<dbReference type="RefSeq" id="WP_189210362.1">
    <property type="nucleotide sequence ID" value="NZ_BMRB01000002.1"/>
</dbReference>
<dbReference type="InterPro" id="IPR010071">
    <property type="entry name" value="AA_adenyl_dom"/>
</dbReference>
<evidence type="ECO:0000259" key="1">
    <source>
        <dbReference type="Pfam" id="PF00501"/>
    </source>
</evidence>
<dbReference type="GO" id="GO:0044550">
    <property type="term" value="P:secondary metabolite biosynthetic process"/>
    <property type="evidence" value="ECO:0007669"/>
    <property type="project" value="TreeGrafter"/>
</dbReference>
<dbReference type="GO" id="GO:0005829">
    <property type="term" value="C:cytosol"/>
    <property type="evidence" value="ECO:0007669"/>
    <property type="project" value="TreeGrafter"/>
</dbReference>
<sequence length="513" mass="55509">MSADSTRFLDGATCLVDVFQRVAAEFPDRPCVVHGNEVLTYHEVWVAAERLAAGLVRAGVGRGDLVTLLVDRTAELPVAILAVLRAGAAYLPLDPDYPAERLRYIVSDARSRFVIGRAERMDLTDVIVVEPLPGTDGLGPVDTTTADIAYVIYTSGSTGHPKGCLVTHGNVLALLEATLPLFDVGADDRWSLFHSYSFDFSVWELWGAFATGGATVIVPRDTAQRPHDFLTFLSEHRITVLNQVPSVFRSLAATYLSGSPPPLAVRYLIFGGEAVDLAATHAFLSAMSTPPVAVNMYGITETTVHATAKFLTDADLTGVVRSPIGTPLPHLTISVRDDDLEPVPDGVVGEMWIAGAGVAAGYLRRPEMTRERFVSLDGRRHYRTGDLARVLPNGELEYLGRADQQVKLRGFRIELGEVEEAIRTHPLVRDVAATVTTTPAGAQFLVACVVPASECLLEDLAIALRQHTARILPDHMVPTRYASLAELPVTPSGKLDRATLPAMARKAHTGIRR</sequence>
<name>A0A918GEN7_9PSEU</name>
<dbReference type="Gene3D" id="3.40.50.12780">
    <property type="entry name" value="N-terminal domain of ligase-like"/>
    <property type="match status" value="1"/>
</dbReference>
<keyword evidence="4" id="KW-1185">Reference proteome</keyword>
<protein>
    <recommendedName>
        <fullName evidence="5">Amino acid adenylation domain-containing protein</fullName>
    </recommendedName>
</protein>
<dbReference type="FunFam" id="3.40.50.12780:FF:000012">
    <property type="entry name" value="Non-ribosomal peptide synthetase"/>
    <property type="match status" value="1"/>
</dbReference>
<dbReference type="AlphaFoldDB" id="A0A918GEN7"/>
<gene>
    <name evidence="3" type="ORF">GCM10010171_22470</name>
</gene>
<feature type="domain" description="AMP-binding enzyme C-terminal" evidence="2">
    <location>
        <begin position="417"/>
        <end position="494"/>
    </location>
</feature>
<dbReference type="Pfam" id="PF13193">
    <property type="entry name" value="AMP-binding_C"/>
    <property type="match status" value="1"/>
</dbReference>
<reference evidence="3" key="1">
    <citation type="journal article" date="2014" name="Int. J. Syst. Evol. Microbiol.">
        <title>Complete genome sequence of Corynebacterium casei LMG S-19264T (=DSM 44701T), isolated from a smear-ripened cheese.</title>
        <authorList>
            <consortium name="US DOE Joint Genome Institute (JGI-PGF)"/>
            <person name="Walter F."/>
            <person name="Albersmeier A."/>
            <person name="Kalinowski J."/>
            <person name="Ruckert C."/>
        </authorList>
    </citation>
    <scope>NUCLEOTIDE SEQUENCE</scope>
    <source>
        <strain evidence="3">JCM 3276</strain>
    </source>
</reference>
<dbReference type="PANTHER" id="PTHR45527:SF1">
    <property type="entry name" value="FATTY ACID SYNTHASE"/>
    <property type="match status" value="1"/>
</dbReference>
<dbReference type="InterPro" id="IPR020845">
    <property type="entry name" value="AMP-binding_CS"/>
</dbReference>
<dbReference type="InterPro" id="IPR000873">
    <property type="entry name" value="AMP-dep_synth/lig_dom"/>
</dbReference>
<evidence type="ECO:0008006" key="5">
    <source>
        <dbReference type="Google" id="ProtNLM"/>
    </source>
</evidence>